<dbReference type="GO" id="GO:0007052">
    <property type="term" value="P:mitotic spindle organization"/>
    <property type="evidence" value="ECO:0007669"/>
    <property type="project" value="TreeGrafter"/>
</dbReference>
<dbReference type="PROSITE" id="PS50067">
    <property type="entry name" value="KINESIN_MOTOR_2"/>
    <property type="match status" value="1"/>
</dbReference>
<evidence type="ECO:0000259" key="14">
    <source>
        <dbReference type="PROSITE" id="PS50067"/>
    </source>
</evidence>
<evidence type="ECO:0000256" key="1">
    <source>
        <dbReference type="ARBA" id="ARBA00004245"/>
    </source>
</evidence>
<dbReference type="InterPro" id="IPR001752">
    <property type="entry name" value="Kinesin_motor_dom"/>
</dbReference>
<dbReference type="SUPFAM" id="SSF52540">
    <property type="entry name" value="P-loop containing nucleoside triphosphate hydrolases"/>
    <property type="match status" value="1"/>
</dbReference>
<dbReference type="Gene3D" id="3.40.850.10">
    <property type="entry name" value="Kinesin motor domain"/>
    <property type="match status" value="1"/>
</dbReference>
<evidence type="ECO:0000313" key="19">
    <source>
        <dbReference type="WBParaSite" id="BXY_0264500.1"/>
    </source>
</evidence>
<protein>
    <recommendedName>
        <fullName evidence="11">Kinesin-like protein</fullName>
    </recommendedName>
</protein>
<evidence type="ECO:0000313" key="16">
    <source>
        <dbReference type="EMBL" id="CAG9096174.1"/>
    </source>
</evidence>
<name>A0A1I7RPK4_BURXY</name>
<dbReference type="GO" id="GO:0005524">
    <property type="term" value="F:ATP binding"/>
    <property type="evidence" value="ECO:0007669"/>
    <property type="project" value="UniProtKB-UniRule"/>
</dbReference>
<dbReference type="FunFam" id="3.40.850.10:FF:000019">
    <property type="entry name" value="Kinesin-like protein KIN-5D"/>
    <property type="match status" value="1"/>
</dbReference>
<dbReference type="GO" id="GO:0051231">
    <property type="term" value="P:spindle elongation"/>
    <property type="evidence" value="ECO:0007669"/>
    <property type="project" value="TreeGrafter"/>
</dbReference>
<dbReference type="Proteomes" id="UP000095284">
    <property type="component" value="Unplaced"/>
</dbReference>
<dbReference type="EMBL" id="CAJFCV020000002">
    <property type="protein sequence ID" value="CAG9096174.1"/>
    <property type="molecule type" value="Genomic_DNA"/>
</dbReference>
<dbReference type="InterPro" id="IPR027417">
    <property type="entry name" value="P-loop_NTPase"/>
</dbReference>
<keyword evidence="8" id="KW-0206">Cytoskeleton</keyword>
<dbReference type="WBParaSite" id="BXY_0264500.1">
    <property type="protein sequence ID" value="BXY_0264500.1"/>
    <property type="gene ID" value="BXY_0264500"/>
</dbReference>
<dbReference type="InterPro" id="IPR036961">
    <property type="entry name" value="Kinesin_motor_dom_sf"/>
</dbReference>
<keyword evidence="5 10" id="KW-0067">ATP-binding</keyword>
<comment type="subcellular location">
    <subcellularLocation>
        <location evidence="1">Cytoplasm</location>
        <location evidence="1">Cytoskeleton</location>
    </subcellularLocation>
</comment>
<dbReference type="PANTHER" id="PTHR47969:SF15">
    <property type="entry name" value="CHROMOSOME-ASSOCIATED KINESIN KIF4A-RELATED"/>
    <property type="match status" value="1"/>
</dbReference>
<keyword evidence="6 12" id="KW-0175">Coiled coil</keyword>
<dbReference type="PROSITE" id="PS00411">
    <property type="entry name" value="KINESIN_MOTOR_1"/>
    <property type="match status" value="1"/>
</dbReference>
<evidence type="ECO:0000256" key="5">
    <source>
        <dbReference type="ARBA" id="ARBA00022840"/>
    </source>
</evidence>
<dbReference type="InterPro" id="IPR027640">
    <property type="entry name" value="Kinesin-like_fam"/>
</dbReference>
<dbReference type="eggNOG" id="KOG4280">
    <property type="taxonomic scope" value="Eukaryota"/>
</dbReference>
<evidence type="ECO:0000256" key="2">
    <source>
        <dbReference type="ARBA" id="ARBA00022490"/>
    </source>
</evidence>
<comment type="similarity">
    <text evidence="9">Belongs to the TRAFAC class myosin-kinesin ATPase superfamily. Kinesin family. KIN-5/BimC subfamily.</text>
</comment>
<reference evidence="19" key="1">
    <citation type="submission" date="2016-11" db="UniProtKB">
        <authorList>
            <consortium name="WormBaseParasite"/>
        </authorList>
    </citation>
    <scope>IDENTIFICATION</scope>
</reference>
<accession>A0A1I7RPK4</accession>
<evidence type="ECO:0000256" key="7">
    <source>
        <dbReference type="ARBA" id="ARBA00023175"/>
    </source>
</evidence>
<evidence type="ECO:0000256" key="9">
    <source>
        <dbReference type="ARBA" id="ARBA00034704"/>
    </source>
</evidence>
<dbReference type="GO" id="GO:0007018">
    <property type="term" value="P:microtubule-based movement"/>
    <property type="evidence" value="ECO:0007669"/>
    <property type="project" value="InterPro"/>
</dbReference>
<dbReference type="AlphaFoldDB" id="A0A1I7RPK4"/>
<dbReference type="EMBL" id="CAJFDI010000002">
    <property type="protein sequence ID" value="CAD5214983.1"/>
    <property type="molecule type" value="Genomic_DNA"/>
</dbReference>
<evidence type="ECO:0000256" key="8">
    <source>
        <dbReference type="ARBA" id="ARBA00023212"/>
    </source>
</evidence>
<evidence type="ECO:0000313" key="18">
    <source>
        <dbReference type="Proteomes" id="UP000659654"/>
    </source>
</evidence>
<dbReference type="GO" id="GO:0005874">
    <property type="term" value="C:microtubule"/>
    <property type="evidence" value="ECO:0007669"/>
    <property type="project" value="UniProtKB-KW"/>
</dbReference>
<feature type="domain" description="Kinesin motor" evidence="14">
    <location>
        <begin position="5"/>
        <end position="324"/>
    </location>
</feature>
<dbReference type="Proteomes" id="UP000582659">
    <property type="component" value="Unassembled WGS sequence"/>
</dbReference>
<evidence type="ECO:0000256" key="10">
    <source>
        <dbReference type="PROSITE-ProRule" id="PRU00283"/>
    </source>
</evidence>
<dbReference type="SMART" id="SM00129">
    <property type="entry name" value="KISc"/>
    <property type="match status" value="1"/>
</dbReference>
<dbReference type="OrthoDB" id="3176171at2759"/>
<feature type="region of interest" description="Disordered" evidence="13">
    <location>
        <begin position="514"/>
        <end position="539"/>
    </location>
</feature>
<evidence type="ECO:0000256" key="11">
    <source>
        <dbReference type="RuleBase" id="RU000394"/>
    </source>
</evidence>
<dbReference type="Proteomes" id="UP000659654">
    <property type="component" value="Unassembled WGS sequence"/>
</dbReference>
<sequence length="681" mass="78781">MEDQTIKVFARVKPGDEAKPIVNVESDQSILIGREKKSYTFDHTFRPQCQQVQIFEKVGKAILNGVLEGFNGTIFAYGQTGSGKTYTMNGPDIQDPIKKGLIPRCLEYLFDNLEQKKRTNSDTFSYEVTCSFVELYNETIYDLLDSTNQPKIRMNLNKVVALEGACTYIVSDVNQVIHLIRKGCHNRHVAETKMNRESSRSHSIFIISVQMKKEEDGVVNLKTAQLNLVDLAGSERQKHSKAEGERLKEAGHINKSLSTLARVIRALSSQQTHIPYRDSILTHLLTDSLGGNSRTAFVLTMHQGEKFIETTISTAQFGNTLKLIENKAHANEDVICESWKLEMARQHQLNKDKINQLQMALDEALEKNRKEKEAFEESFAKLKQEYDEKLSEKAQEYKNLERSYNHNKEKIIALAKGSVKIEKYSSVKRENVALQAKVNELMGEVEKMANKLMETEAELEEEKIRRDDSEELLDSPQIVKKNKYRRMTMFDITDRQDCLERRVKRLTDTSMLLNEDGDALSDKEMEKENDKESNEKTKKPEVIATNYTGFLDKVKMAKDEKLMVIKRINEVIKDELKRLTEKEVADYNERMSQAIKKYDEKMEAFEKSQTNYITTIHRLKEELQSTQRERDDLFLQATENLGHQNNKQKISYVNKLREKNIDLTNENAELKEKIYLMEHVQ</sequence>
<keyword evidence="3 11" id="KW-0493">Microtubule</keyword>
<dbReference type="Pfam" id="PF00225">
    <property type="entry name" value="Kinesin"/>
    <property type="match status" value="1"/>
</dbReference>
<dbReference type="PANTHER" id="PTHR47969">
    <property type="entry name" value="CHROMOSOME-ASSOCIATED KINESIN KIF4A-RELATED"/>
    <property type="match status" value="1"/>
</dbReference>
<dbReference type="InterPro" id="IPR019821">
    <property type="entry name" value="Kinesin_motor_CS"/>
</dbReference>
<evidence type="ECO:0000313" key="15">
    <source>
        <dbReference type="EMBL" id="CAD5214983.1"/>
    </source>
</evidence>
<evidence type="ECO:0000256" key="3">
    <source>
        <dbReference type="ARBA" id="ARBA00022701"/>
    </source>
</evidence>
<dbReference type="CDD" id="cd00106">
    <property type="entry name" value="KISc"/>
    <property type="match status" value="1"/>
</dbReference>
<evidence type="ECO:0000256" key="4">
    <source>
        <dbReference type="ARBA" id="ARBA00022741"/>
    </source>
</evidence>
<keyword evidence="2" id="KW-0963">Cytoplasm</keyword>
<feature type="coiled-coil region" evidence="12">
    <location>
        <begin position="347"/>
        <end position="472"/>
    </location>
</feature>
<evidence type="ECO:0000256" key="12">
    <source>
        <dbReference type="SAM" id="Coils"/>
    </source>
</evidence>
<dbReference type="SMR" id="A0A1I7RPK4"/>
<dbReference type="PRINTS" id="PR00380">
    <property type="entry name" value="KINESINHEAVY"/>
</dbReference>
<feature type="compositionally biased region" description="Basic and acidic residues" evidence="13">
    <location>
        <begin position="520"/>
        <end position="539"/>
    </location>
</feature>
<evidence type="ECO:0000256" key="13">
    <source>
        <dbReference type="SAM" id="MobiDB-lite"/>
    </source>
</evidence>
<proteinExistence type="inferred from homology"/>
<keyword evidence="4 10" id="KW-0547">Nucleotide-binding</keyword>
<evidence type="ECO:0000256" key="6">
    <source>
        <dbReference type="ARBA" id="ARBA00023054"/>
    </source>
</evidence>
<dbReference type="GO" id="GO:0008017">
    <property type="term" value="F:microtubule binding"/>
    <property type="evidence" value="ECO:0007669"/>
    <property type="project" value="InterPro"/>
</dbReference>
<keyword evidence="7 10" id="KW-0505">Motor protein</keyword>
<dbReference type="GO" id="GO:0003777">
    <property type="term" value="F:microtubule motor activity"/>
    <property type="evidence" value="ECO:0007669"/>
    <property type="project" value="InterPro"/>
</dbReference>
<feature type="binding site" evidence="10">
    <location>
        <begin position="78"/>
        <end position="85"/>
    </location>
    <ligand>
        <name>ATP</name>
        <dbReference type="ChEBI" id="CHEBI:30616"/>
    </ligand>
</feature>
<feature type="coiled-coil region" evidence="12">
    <location>
        <begin position="577"/>
        <end position="673"/>
    </location>
</feature>
<dbReference type="GO" id="GO:0005875">
    <property type="term" value="C:microtubule associated complex"/>
    <property type="evidence" value="ECO:0007669"/>
    <property type="project" value="TreeGrafter"/>
</dbReference>
<organism evidence="17 19">
    <name type="scientific">Bursaphelenchus xylophilus</name>
    <name type="common">Pinewood nematode worm</name>
    <name type="synonym">Aphelenchoides xylophilus</name>
    <dbReference type="NCBI Taxonomy" id="6326"/>
    <lineage>
        <taxon>Eukaryota</taxon>
        <taxon>Metazoa</taxon>
        <taxon>Ecdysozoa</taxon>
        <taxon>Nematoda</taxon>
        <taxon>Chromadorea</taxon>
        <taxon>Rhabditida</taxon>
        <taxon>Tylenchina</taxon>
        <taxon>Tylenchomorpha</taxon>
        <taxon>Aphelenchoidea</taxon>
        <taxon>Aphelenchoididae</taxon>
        <taxon>Bursaphelenchus</taxon>
    </lineage>
</organism>
<reference evidence="16" key="2">
    <citation type="submission" date="2020-08" db="EMBL/GenBank/DDBJ databases">
        <authorList>
            <person name="Kikuchi T."/>
        </authorList>
    </citation>
    <scope>NUCLEOTIDE SEQUENCE</scope>
    <source>
        <strain evidence="15">Ka4C1</strain>
    </source>
</reference>
<keyword evidence="18" id="KW-1185">Reference proteome</keyword>
<gene>
    <name evidence="15" type="ORF">BXYJ_LOCUS3802</name>
</gene>
<evidence type="ECO:0000313" key="17">
    <source>
        <dbReference type="Proteomes" id="UP000095284"/>
    </source>
</evidence>